<dbReference type="Pfam" id="PF13391">
    <property type="entry name" value="HNH_2"/>
    <property type="match status" value="1"/>
</dbReference>
<reference evidence="2 3" key="1">
    <citation type="submission" date="2017-06" db="EMBL/GenBank/DDBJ databases">
        <title>Genome of Fusarium nygamai isolate CS10214.</title>
        <authorList>
            <person name="Gardiner D.M."/>
            <person name="Obanor F."/>
            <person name="Kazan K."/>
        </authorList>
    </citation>
    <scope>NUCLEOTIDE SEQUENCE [LARGE SCALE GENOMIC DNA]</scope>
    <source>
        <strain evidence="2 3">CS10214</strain>
    </source>
</reference>
<comment type="caution">
    <text evidence="2">The sequence shown here is derived from an EMBL/GenBank/DDBJ whole genome shotgun (WGS) entry which is preliminary data.</text>
</comment>
<dbReference type="AlphaFoldDB" id="A0A2K0W887"/>
<evidence type="ECO:0000313" key="3">
    <source>
        <dbReference type="Proteomes" id="UP000236664"/>
    </source>
</evidence>
<gene>
    <name evidence="2" type="ORF">FNYG_08179</name>
</gene>
<protein>
    <recommendedName>
        <fullName evidence="1">HNH nuclease domain-containing protein</fullName>
    </recommendedName>
</protein>
<dbReference type="OrthoDB" id="2104739at2759"/>
<sequence length="402" mass="45360">MGSSAPHHRHQSSLEGFIDFSTGASPSFNPDELDKGAGVLRRVIEHFEPLSTEKPYNRPRLVRLTYEHARSDQSKSNFLHAFLRAVDITIDGVIDLDDETVEEEIRLALNAFADFLVDNFFLPRKSSFSLAFDFNIHQTLVKAAGSKTPQPSPAASSRITSTRPVVGSVERVASLRRDCLVRDRHRCVISRDFDMKEAERRIEESGYDYASDDQGQLLKEQEPGSFAELEVAHILPHSLMTTTGNPELNKSKETALAILDMFDHDIVHLIEGPDIDRSRNALTLKIDLHRQFGNFKVFFEPTNQPHSYRIDSTLRQPFRNPIFPVNRTFFLTPERTIDPPSARLLAVHNAICQILHLSAAGNYIDSILRDLDDGAVQSDGSTNLASLLRLRLDCWWESAVVE</sequence>
<organism evidence="2 3">
    <name type="scientific">Gibberella nygamai</name>
    <name type="common">Bean root rot disease fungus</name>
    <name type="synonym">Fusarium nygamai</name>
    <dbReference type="NCBI Taxonomy" id="42673"/>
    <lineage>
        <taxon>Eukaryota</taxon>
        <taxon>Fungi</taxon>
        <taxon>Dikarya</taxon>
        <taxon>Ascomycota</taxon>
        <taxon>Pezizomycotina</taxon>
        <taxon>Sordariomycetes</taxon>
        <taxon>Hypocreomycetidae</taxon>
        <taxon>Hypocreales</taxon>
        <taxon>Nectriaceae</taxon>
        <taxon>Fusarium</taxon>
        <taxon>Fusarium fujikuroi species complex</taxon>
    </lineage>
</organism>
<evidence type="ECO:0000259" key="1">
    <source>
        <dbReference type="Pfam" id="PF13391"/>
    </source>
</evidence>
<feature type="domain" description="HNH nuclease" evidence="1">
    <location>
        <begin position="227"/>
        <end position="299"/>
    </location>
</feature>
<dbReference type="STRING" id="42673.A0A2K0W887"/>
<dbReference type="EMBL" id="MTQA01000108">
    <property type="protein sequence ID" value="PNP78483.1"/>
    <property type="molecule type" value="Genomic_DNA"/>
</dbReference>
<accession>A0A2K0W887</accession>
<dbReference type="InterPro" id="IPR003615">
    <property type="entry name" value="HNH_nuc"/>
</dbReference>
<keyword evidence="3" id="KW-1185">Reference proteome</keyword>
<dbReference type="Proteomes" id="UP000236664">
    <property type="component" value="Unassembled WGS sequence"/>
</dbReference>
<proteinExistence type="predicted"/>
<evidence type="ECO:0000313" key="2">
    <source>
        <dbReference type="EMBL" id="PNP78483.1"/>
    </source>
</evidence>
<name>A0A2K0W887_GIBNY</name>